<organism evidence="2 3">
    <name type="scientific">Sphaerisporangium aureirubrum</name>
    <dbReference type="NCBI Taxonomy" id="1544736"/>
    <lineage>
        <taxon>Bacteria</taxon>
        <taxon>Bacillati</taxon>
        <taxon>Actinomycetota</taxon>
        <taxon>Actinomycetes</taxon>
        <taxon>Streptosporangiales</taxon>
        <taxon>Streptosporangiaceae</taxon>
        <taxon>Sphaerisporangium</taxon>
    </lineage>
</organism>
<evidence type="ECO:0000313" key="3">
    <source>
        <dbReference type="Proteomes" id="UP001596137"/>
    </source>
</evidence>
<gene>
    <name evidence="2" type="ORF">ACFP1K_26465</name>
</gene>
<protein>
    <submittedName>
        <fullName evidence="2">Uncharacterized protein</fullName>
    </submittedName>
</protein>
<keyword evidence="1" id="KW-1133">Transmembrane helix</keyword>
<keyword evidence="1" id="KW-0472">Membrane</keyword>
<sequence length="166" mass="18214">MKIHDPRTVRITPAGERANRWRVDSLRTGNGMRSLRVILAVLVIMSTALLAPTAAGAASARMDSGIWEVDTDDQNIYCYDDGNSPDLGACKNRNVWVANFGYLCGGCDYVRLYWGTWYTGAYYCLPRSTVIDSVSNAGLKFNRGSGGGYGKTIWRNVASVKWSGPC</sequence>
<evidence type="ECO:0000313" key="2">
    <source>
        <dbReference type="EMBL" id="MFC6084731.1"/>
    </source>
</evidence>
<feature type="transmembrane region" description="Helical" evidence="1">
    <location>
        <begin position="37"/>
        <end position="58"/>
    </location>
</feature>
<dbReference type="Proteomes" id="UP001596137">
    <property type="component" value="Unassembled WGS sequence"/>
</dbReference>
<dbReference type="RefSeq" id="WP_380758101.1">
    <property type="nucleotide sequence ID" value="NZ_JBHSRF010000048.1"/>
</dbReference>
<evidence type="ECO:0000256" key="1">
    <source>
        <dbReference type="SAM" id="Phobius"/>
    </source>
</evidence>
<proteinExistence type="predicted"/>
<dbReference type="EMBL" id="JBHSRF010000048">
    <property type="protein sequence ID" value="MFC6084731.1"/>
    <property type="molecule type" value="Genomic_DNA"/>
</dbReference>
<reference evidence="3" key="1">
    <citation type="journal article" date="2019" name="Int. J. Syst. Evol. Microbiol.">
        <title>The Global Catalogue of Microorganisms (GCM) 10K type strain sequencing project: providing services to taxonomists for standard genome sequencing and annotation.</title>
        <authorList>
            <consortium name="The Broad Institute Genomics Platform"/>
            <consortium name="The Broad Institute Genome Sequencing Center for Infectious Disease"/>
            <person name="Wu L."/>
            <person name="Ma J."/>
        </authorList>
    </citation>
    <scope>NUCLEOTIDE SEQUENCE [LARGE SCALE GENOMIC DNA]</scope>
    <source>
        <strain evidence="3">JCM 30346</strain>
    </source>
</reference>
<comment type="caution">
    <text evidence="2">The sequence shown here is derived from an EMBL/GenBank/DDBJ whole genome shotgun (WGS) entry which is preliminary data.</text>
</comment>
<name>A0ABW1NNF7_9ACTN</name>
<keyword evidence="1" id="KW-0812">Transmembrane</keyword>
<accession>A0ABW1NNF7</accession>
<keyword evidence="3" id="KW-1185">Reference proteome</keyword>